<dbReference type="OrthoDB" id="2693171at2759"/>
<proteinExistence type="predicted"/>
<dbReference type="OMA" id="EHAAITH"/>
<sequence length="355" mass="40536">MVVITRSQGHKIVEQMALRRAVQSVIFVIHADFLDSFLDAALYNNNLATSVQSLHIIFHRTFPPIPKLRQCLLAIRNVVDLELQLPRASAANWVRLLQGIRLPRLELLHTDCPPFSLAQFLNEHAAITHLNMSGRNYRGHDYYELANTRLSFLSEIEGPSSCVTSLVRDSPTSRVAAHCVNNADFALPLICLLSSLSTSTTALTVLQLDFDPTDYDLLRRIANAAPFVTTLKLVERSRSVSARMPRLRRAWNFYHQWAQDLAQLKLHRFALKTSLSMVQNPGSDEDERKLLTQWRLDHYSTHDWIYAWDQPSVLRHLTLWYLAESKAGILSSWDMVDGCWLKTRGYLDPPADAFC</sequence>
<gene>
    <name evidence="1" type="ORF">SERLA73DRAFT_74156</name>
</gene>
<dbReference type="AlphaFoldDB" id="F8Q0S7"/>
<name>F8Q0S7_SERL3</name>
<evidence type="ECO:0000313" key="1">
    <source>
        <dbReference type="EMBL" id="EGN97906.1"/>
    </source>
</evidence>
<dbReference type="Proteomes" id="UP000008063">
    <property type="component" value="Unassembled WGS sequence"/>
</dbReference>
<reference evidence="2" key="1">
    <citation type="journal article" date="2011" name="Science">
        <title>The plant cell wall-decomposing machinery underlies the functional diversity of forest fungi.</title>
        <authorList>
            <person name="Eastwood D.C."/>
            <person name="Floudas D."/>
            <person name="Binder M."/>
            <person name="Majcherczyk A."/>
            <person name="Schneider P."/>
            <person name="Aerts A."/>
            <person name="Asiegbu F.O."/>
            <person name="Baker S.E."/>
            <person name="Barry K."/>
            <person name="Bendiksby M."/>
            <person name="Blumentritt M."/>
            <person name="Coutinho P.M."/>
            <person name="Cullen D."/>
            <person name="de Vries R.P."/>
            <person name="Gathman A."/>
            <person name="Goodell B."/>
            <person name="Henrissat B."/>
            <person name="Ihrmark K."/>
            <person name="Kauserud H."/>
            <person name="Kohler A."/>
            <person name="LaButti K."/>
            <person name="Lapidus A."/>
            <person name="Lavin J.L."/>
            <person name="Lee Y.-H."/>
            <person name="Lindquist E."/>
            <person name="Lilly W."/>
            <person name="Lucas S."/>
            <person name="Morin E."/>
            <person name="Murat C."/>
            <person name="Oguiza J.A."/>
            <person name="Park J."/>
            <person name="Pisabarro A.G."/>
            <person name="Riley R."/>
            <person name="Rosling A."/>
            <person name="Salamov A."/>
            <person name="Schmidt O."/>
            <person name="Schmutz J."/>
            <person name="Skrede I."/>
            <person name="Stenlid J."/>
            <person name="Wiebenga A."/>
            <person name="Xie X."/>
            <person name="Kuees U."/>
            <person name="Hibbett D.S."/>
            <person name="Hoffmeister D."/>
            <person name="Hoegberg N."/>
            <person name="Martin F."/>
            <person name="Grigoriev I.V."/>
            <person name="Watkinson S.C."/>
        </authorList>
    </citation>
    <scope>NUCLEOTIDE SEQUENCE [LARGE SCALE GENOMIC DNA]</scope>
    <source>
        <strain evidence="2">strain S7.3</strain>
    </source>
</reference>
<dbReference type="InParanoid" id="F8Q0S7"/>
<accession>F8Q0S7</accession>
<evidence type="ECO:0008006" key="3">
    <source>
        <dbReference type="Google" id="ProtNLM"/>
    </source>
</evidence>
<keyword evidence="2" id="KW-1185">Reference proteome</keyword>
<protein>
    <recommendedName>
        <fullName evidence="3">F-box domain-containing protein</fullName>
    </recommendedName>
</protein>
<dbReference type="EMBL" id="GL945481">
    <property type="protein sequence ID" value="EGN97906.1"/>
    <property type="molecule type" value="Genomic_DNA"/>
</dbReference>
<evidence type="ECO:0000313" key="2">
    <source>
        <dbReference type="Proteomes" id="UP000008063"/>
    </source>
</evidence>
<organism evidence="2">
    <name type="scientific">Serpula lacrymans var. lacrymans (strain S7.3)</name>
    <name type="common">Dry rot fungus</name>
    <dbReference type="NCBI Taxonomy" id="936435"/>
    <lineage>
        <taxon>Eukaryota</taxon>
        <taxon>Fungi</taxon>
        <taxon>Dikarya</taxon>
        <taxon>Basidiomycota</taxon>
        <taxon>Agaricomycotina</taxon>
        <taxon>Agaricomycetes</taxon>
        <taxon>Agaricomycetidae</taxon>
        <taxon>Boletales</taxon>
        <taxon>Coniophorineae</taxon>
        <taxon>Serpulaceae</taxon>
        <taxon>Serpula</taxon>
    </lineage>
</organism>
<dbReference type="HOGENOM" id="CLU_056214_0_0_1"/>